<sequence>MICFTLSTIQIHVLQRCTRIHASTDTIRFPSIHQLAIINPLYFHQKAELNTPRAACCFISAAFPLPRKYMYTCCIPTS</sequence>
<evidence type="ECO:0000313" key="1">
    <source>
        <dbReference type="EMBL" id="JAD89913.1"/>
    </source>
</evidence>
<dbReference type="AlphaFoldDB" id="A0A0A9DT93"/>
<organism evidence="1">
    <name type="scientific">Arundo donax</name>
    <name type="common">Giant reed</name>
    <name type="synonym">Donax arundinaceus</name>
    <dbReference type="NCBI Taxonomy" id="35708"/>
    <lineage>
        <taxon>Eukaryota</taxon>
        <taxon>Viridiplantae</taxon>
        <taxon>Streptophyta</taxon>
        <taxon>Embryophyta</taxon>
        <taxon>Tracheophyta</taxon>
        <taxon>Spermatophyta</taxon>
        <taxon>Magnoliopsida</taxon>
        <taxon>Liliopsida</taxon>
        <taxon>Poales</taxon>
        <taxon>Poaceae</taxon>
        <taxon>PACMAD clade</taxon>
        <taxon>Arundinoideae</taxon>
        <taxon>Arundineae</taxon>
        <taxon>Arundo</taxon>
    </lineage>
</organism>
<reference evidence="1" key="2">
    <citation type="journal article" date="2015" name="Data Brief">
        <title>Shoot transcriptome of the giant reed, Arundo donax.</title>
        <authorList>
            <person name="Barrero R.A."/>
            <person name="Guerrero F.D."/>
            <person name="Moolhuijzen P."/>
            <person name="Goolsby J.A."/>
            <person name="Tidwell J."/>
            <person name="Bellgard S.E."/>
            <person name="Bellgard M.I."/>
        </authorList>
    </citation>
    <scope>NUCLEOTIDE SEQUENCE</scope>
    <source>
        <tissue evidence="1">Shoot tissue taken approximately 20 cm above the soil surface</tissue>
    </source>
</reference>
<proteinExistence type="predicted"/>
<reference evidence="1" key="1">
    <citation type="submission" date="2014-09" db="EMBL/GenBank/DDBJ databases">
        <authorList>
            <person name="Magalhaes I.L.F."/>
            <person name="Oliveira U."/>
            <person name="Santos F.R."/>
            <person name="Vidigal T.H.D.A."/>
            <person name="Brescovit A.D."/>
            <person name="Santos A.J."/>
        </authorList>
    </citation>
    <scope>NUCLEOTIDE SEQUENCE</scope>
    <source>
        <tissue evidence="1">Shoot tissue taken approximately 20 cm above the soil surface</tissue>
    </source>
</reference>
<accession>A0A0A9DT93</accession>
<dbReference type="EMBL" id="GBRH01207982">
    <property type="protein sequence ID" value="JAD89913.1"/>
    <property type="molecule type" value="Transcribed_RNA"/>
</dbReference>
<name>A0A0A9DT93_ARUDO</name>
<protein>
    <submittedName>
        <fullName evidence="1">Uncharacterized protein</fullName>
    </submittedName>
</protein>